<comment type="caution">
    <text evidence="9">The sequence shown here is derived from an EMBL/GenBank/DDBJ whole genome shotgun (WGS) entry which is preliminary data.</text>
</comment>
<name>A0AAW5KI41_9FIRM</name>
<evidence type="ECO:0000313" key="11">
    <source>
        <dbReference type="Proteomes" id="UP001206236"/>
    </source>
</evidence>
<feature type="transmembrane region" description="Helical" evidence="8">
    <location>
        <begin position="106"/>
        <end position="125"/>
    </location>
</feature>
<keyword evidence="6 8" id="KW-1133">Transmembrane helix</keyword>
<evidence type="ECO:0000256" key="2">
    <source>
        <dbReference type="ARBA" id="ARBA00022654"/>
    </source>
</evidence>
<evidence type="ECO:0000256" key="5">
    <source>
        <dbReference type="ARBA" id="ARBA00022801"/>
    </source>
</evidence>
<dbReference type="GO" id="GO:0006508">
    <property type="term" value="P:proteolysis"/>
    <property type="evidence" value="ECO:0007669"/>
    <property type="project" value="UniProtKB-KW"/>
</dbReference>
<dbReference type="Pfam" id="PF04647">
    <property type="entry name" value="AgrB"/>
    <property type="match status" value="1"/>
</dbReference>
<evidence type="ECO:0000256" key="4">
    <source>
        <dbReference type="ARBA" id="ARBA00022692"/>
    </source>
</evidence>
<reference evidence="9" key="1">
    <citation type="submission" date="2022-06" db="EMBL/GenBank/DDBJ databases">
        <title>Isolation of gut microbiota from human fecal samples.</title>
        <authorList>
            <person name="Pamer E.G."/>
            <person name="Barat B."/>
            <person name="Waligurski E."/>
            <person name="Medina S."/>
            <person name="Paddock L."/>
            <person name="Mostad J."/>
        </authorList>
    </citation>
    <scope>NUCLEOTIDE SEQUENCE</scope>
    <source>
        <strain evidence="9">DFI.5.57</strain>
    </source>
</reference>
<keyword evidence="5" id="KW-0378">Hydrolase</keyword>
<keyword evidence="1" id="KW-1003">Cell membrane</keyword>
<dbReference type="SMART" id="SM00793">
    <property type="entry name" value="AgrB"/>
    <property type="match status" value="1"/>
</dbReference>
<organism evidence="9 11">
    <name type="scientific">Ruminococcus bicirculans</name>
    <name type="common">ex Wegman et al. 2014</name>
    <dbReference type="NCBI Taxonomy" id="1160721"/>
    <lineage>
        <taxon>Bacteria</taxon>
        <taxon>Bacillati</taxon>
        <taxon>Bacillota</taxon>
        <taxon>Clostridia</taxon>
        <taxon>Eubacteriales</taxon>
        <taxon>Oscillospiraceae</taxon>
        <taxon>Ruminococcus</taxon>
    </lineage>
</organism>
<dbReference type="GO" id="GO:0008233">
    <property type="term" value="F:peptidase activity"/>
    <property type="evidence" value="ECO:0007669"/>
    <property type="project" value="UniProtKB-KW"/>
</dbReference>
<keyword evidence="4 8" id="KW-0812">Transmembrane</keyword>
<evidence type="ECO:0000313" key="9">
    <source>
        <dbReference type="EMBL" id="MCQ5153269.1"/>
    </source>
</evidence>
<dbReference type="Proteomes" id="UP001211015">
    <property type="component" value="Unassembled WGS sequence"/>
</dbReference>
<feature type="transmembrane region" description="Helical" evidence="8">
    <location>
        <begin position="38"/>
        <end position="61"/>
    </location>
</feature>
<evidence type="ECO:0000256" key="1">
    <source>
        <dbReference type="ARBA" id="ARBA00022475"/>
    </source>
</evidence>
<accession>A0AAW5KI41</accession>
<keyword evidence="3" id="KW-0645">Protease</keyword>
<evidence type="ECO:0000256" key="7">
    <source>
        <dbReference type="ARBA" id="ARBA00023136"/>
    </source>
</evidence>
<evidence type="ECO:0000256" key="6">
    <source>
        <dbReference type="ARBA" id="ARBA00022989"/>
    </source>
</evidence>
<dbReference type="Proteomes" id="UP001206236">
    <property type="component" value="Unassembled WGS sequence"/>
</dbReference>
<reference evidence="10" key="2">
    <citation type="submission" date="2023-01" db="EMBL/GenBank/DDBJ databases">
        <title>Human gut microbiome strain richness.</title>
        <authorList>
            <person name="Chen-Liaw A."/>
        </authorList>
    </citation>
    <scope>NUCLEOTIDE SEQUENCE</scope>
    <source>
        <strain evidence="10">1001275st1_F4_1001275B_160808</strain>
    </source>
</reference>
<sequence>MDKLLDATMNFLYRNEENMDEEQAEIVRYGLELFYLKAFFFLATIAIGILMGSFWESLIFTALLSGIRTMAGGFHANTRMQCFIMSMLTFVCVLMILKIVAVYNVILIPLIVLAVISSIVIWKFAPIDTENKPLEDDEIAVFRKKARVMLIVEICISVAAYLIGFVSVACSALLALIVTGILMSTELLNKRRR</sequence>
<dbReference type="EMBL" id="JAQMLV010000010">
    <property type="protein sequence ID" value="MDB8745108.1"/>
    <property type="molecule type" value="Genomic_DNA"/>
</dbReference>
<evidence type="ECO:0000256" key="8">
    <source>
        <dbReference type="SAM" id="Phobius"/>
    </source>
</evidence>
<gene>
    <name evidence="9" type="ORF">NE632_08090</name>
    <name evidence="10" type="ORF">PNU62_08785</name>
</gene>
<dbReference type="GO" id="GO:0009372">
    <property type="term" value="P:quorum sensing"/>
    <property type="evidence" value="ECO:0007669"/>
    <property type="project" value="UniProtKB-KW"/>
</dbReference>
<dbReference type="GO" id="GO:0016020">
    <property type="term" value="C:membrane"/>
    <property type="evidence" value="ECO:0007669"/>
    <property type="project" value="InterPro"/>
</dbReference>
<evidence type="ECO:0000256" key="3">
    <source>
        <dbReference type="ARBA" id="ARBA00022670"/>
    </source>
</evidence>
<dbReference type="RefSeq" id="WP_147621051.1">
    <property type="nucleotide sequence ID" value="NZ_JADNGL010000012.1"/>
</dbReference>
<dbReference type="AlphaFoldDB" id="A0AAW5KI41"/>
<keyword evidence="7 8" id="KW-0472">Membrane</keyword>
<protein>
    <submittedName>
        <fullName evidence="9">Accessory gene regulator B family protein</fullName>
    </submittedName>
</protein>
<dbReference type="EMBL" id="JANGCN010000016">
    <property type="protein sequence ID" value="MCQ5153269.1"/>
    <property type="molecule type" value="Genomic_DNA"/>
</dbReference>
<proteinExistence type="predicted"/>
<evidence type="ECO:0000313" key="10">
    <source>
        <dbReference type="EMBL" id="MDB8745108.1"/>
    </source>
</evidence>
<feature type="transmembrane region" description="Helical" evidence="8">
    <location>
        <begin position="82"/>
        <end position="100"/>
    </location>
</feature>
<dbReference type="InterPro" id="IPR006741">
    <property type="entry name" value="AgrB"/>
</dbReference>
<keyword evidence="2" id="KW-0673">Quorum sensing</keyword>